<reference evidence="2 3" key="1">
    <citation type="journal article" date="2010" name="Stand. Genomic Sci.">
        <title>Complete genome sequence of Segniliparus rotundus type strain (CDC 1076).</title>
        <authorList>
            <person name="Sikorski J."/>
            <person name="Lapidus A."/>
            <person name="Copeland A."/>
            <person name="Misra M."/>
            <person name="Glavina Del Rio T."/>
            <person name="Nolan M."/>
            <person name="Lucas S."/>
            <person name="Chen F."/>
            <person name="Tice H."/>
            <person name="Cheng J.F."/>
            <person name="Jando M."/>
            <person name="Schneider S."/>
            <person name="Bruce D."/>
            <person name="Goodwin L."/>
            <person name="Pitluck S."/>
            <person name="Liolios K."/>
            <person name="Mikhailova N."/>
            <person name="Pati A."/>
            <person name="Ivanova N."/>
            <person name="Mavromatis K."/>
            <person name="Chen A."/>
            <person name="Palaniappan K."/>
            <person name="Chertkov O."/>
            <person name="Land M."/>
            <person name="Hauser L."/>
            <person name="Chang Y.J."/>
            <person name="Jeffries C.D."/>
            <person name="Brettin T."/>
            <person name="Detter J.C."/>
            <person name="Han C."/>
            <person name="Rohde M."/>
            <person name="Goker M."/>
            <person name="Bristow J."/>
            <person name="Eisen J.A."/>
            <person name="Markowitz V."/>
            <person name="Hugenholtz P."/>
            <person name="Kyrpides N.C."/>
            <person name="Klenk H.P."/>
        </authorList>
    </citation>
    <scope>NUCLEOTIDE SEQUENCE [LARGE SCALE GENOMIC DNA]</scope>
    <source>
        <strain evidence="3">ATCC BAA-972 / CDC 1076 / CIP 108378 / DSM 44985 / JCM 13578</strain>
    </source>
</reference>
<dbReference type="HOGENOM" id="CLU_058232_1_0_11"/>
<evidence type="ECO:0000313" key="3">
    <source>
        <dbReference type="Proteomes" id="UP000002247"/>
    </source>
</evidence>
<gene>
    <name evidence="2" type="ordered locus">Srot_0414</name>
</gene>
<dbReference type="RefSeq" id="WP_013137357.1">
    <property type="nucleotide sequence ID" value="NC_014168.1"/>
</dbReference>
<dbReference type="KEGG" id="srt:Srot_0414"/>
<organism evidence="2 3">
    <name type="scientific">Segniliparus rotundus (strain ATCC BAA-972 / CDC 1076 / CIP 108378 / DSM 44985 / JCM 13578)</name>
    <dbReference type="NCBI Taxonomy" id="640132"/>
    <lineage>
        <taxon>Bacteria</taxon>
        <taxon>Bacillati</taxon>
        <taxon>Actinomycetota</taxon>
        <taxon>Actinomycetes</taxon>
        <taxon>Mycobacteriales</taxon>
        <taxon>Segniliparaceae</taxon>
        <taxon>Segniliparus</taxon>
    </lineage>
</organism>
<dbReference type="Proteomes" id="UP000002247">
    <property type="component" value="Chromosome"/>
</dbReference>
<dbReference type="PIRSF" id="PIRSF037442">
    <property type="entry name" value="UCP037442_abhydr"/>
    <property type="match status" value="1"/>
</dbReference>
<dbReference type="Pfam" id="PF12146">
    <property type="entry name" value="Hydrolase_4"/>
    <property type="match status" value="1"/>
</dbReference>
<evidence type="ECO:0000313" key="2">
    <source>
        <dbReference type="EMBL" id="ADG96901.1"/>
    </source>
</evidence>
<dbReference type="InterPro" id="IPR022742">
    <property type="entry name" value="Hydrolase_4"/>
</dbReference>
<dbReference type="SUPFAM" id="SSF53474">
    <property type="entry name" value="alpha/beta-Hydrolases"/>
    <property type="match status" value="1"/>
</dbReference>
<sequence length="288" mass="31781">MRVRRIDLTHEAYTYMRVFASEDNPAAPVLLVVPGYGTPAAALDKFAARVLQEGVQVVTFDLRGQGASRPRPNPFLNWGWKRHFQDDLPLIVADVHELFPEAPVYVFAHSLGGHLASLYVSQHPGEVDGLILLATGISHRRNHASPLTAALVSLGVVGMNLGAQLFRVYPAVFAKFDGGYGRQPRGMLWDSGLVILTGKFQPARIEFDAQEALSEIDIPVLGATLEADPYVPPKVLQDFLRLFTGAKPTQEHIQKRLGHAGWIGRPQLVVELVAQWVKAKEKEKADKE</sequence>
<dbReference type="ESTHER" id="segrd-d6zbs4">
    <property type="family name" value="UCP037442"/>
</dbReference>
<dbReference type="Gene3D" id="3.40.50.1820">
    <property type="entry name" value="alpha/beta hydrolase"/>
    <property type="match status" value="1"/>
</dbReference>
<dbReference type="EMBL" id="CP001958">
    <property type="protein sequence ID" value="ADG96901.1"/>
    <property type="molecule type" value="Genomic_DNA"/>
</dbReference>
<dbReference type="OrthoDB" id="4536625at2"/>
<keyword evidence="2" id="KW-0378">Hydrolase</keyword>
<keyword evidence="3" id="KW-1185">Reference proteome</keyword>
<dbReference type="AlphaFoldDB" id="D6ZBS4"/>
<dbReference type="GO" id="GO:0016787">
    <property type="term" value="F:hydrolase activity"/>
    <property type="evidence" value="ECO:0007669"/>
    <property type="project" value="UniProtKB-KW"/>
</dbReference>
<dbReference type="InterPro" id="IPR029058">
    <property type="entry name" value="AB_hydrolase_fold"/>
</dbReference>
<name>D6ZBS4_SEGRD</name>
<dbReference type="InterPro" id="IPR050266">
    <property type="entry name" value="AB_hydrolase_sf"/>
</dbReference>
<accession>D6ZBS4</accession>
<proteinExistence type="predicted"/>
<protein>
    <submittedName>
        <fullName evidence="2">Alpha/beta hydrolase fold protein</fullName>
    </submittedName>
</protein>
<dbReference type="InterPro" id="IPR017208">
    <property type="entry name" value="UCP037442_abhydr"/>
</dbReference>
<evidence type="ECO:0000259" key="1">
    <source>
        <dbReference type="Pfam" id="PF12146"/>
    </source>
</evidence>
<feature type="domain" description="Serine aminopeptidase S33" evidence="1">
    <location>
        <begin position="28"/>
        <end position="151"/>
    </location>
</feature>
<dbReference type="PANTHER" id="PTHR43798:SF33">
    <property type="entry name" value="HYDROLASE, PUTATIVE (AFU_ORTHOLOGUE AFUA_2G14860)-RELATED"/>
    <property type="match status" value="1"/>
</dbReference>
<dbReference type="GO" id="GO:0016020">
    <property type="term" value="C:membrane"/>
    <property type="evidence" value="ECO:0007669"/>
    <property type="project" value="TreeGrafter"/>
</dbReference>
<dbReference type="PANTHER" id="PTHR43798">
    <property type="entry name" value="MONOACYLGLYCEROL LIPASE"/>
    <property type="match status" value="1"/>
</dbReference>
<dbReference type="eggNOG" id="COG2267">
    <property type="taxonomic scope" value="Bacteria"/>
</dbReference>